<evidence type="ECO:0000259" key="16">
    <source>
        <dbReference type="Pfam" id="PF00394"/>
    </source>
</evidence>
<dbReference type="CDD" id="cd13903">
    <property type="entry name" value="CuRO_3_Tv-LCC_like"/>
    <property type="match status" value="1"/>
</dbReference>
<evidence type="ECO:0000313" key="20">
    <source>
        <dbReference type="Proteomes" id="UP001212997"/>
    </source>
</evidence>
<feature type="compositionally biased region" description="Low complexity" evidence="14">
    <location>
        <begin position="308"/>
        <end position="320"/>
    </location>
</feature>
<feature type="chain" id="PRO_5041943051" description="laccase" evidence="15">
    <location>
        <begin position="22"/>
        <end position="519"/>
    </location>
</feature>
<evidence type="ECO:0000256" key="1">
    <source>
        <dbReference type="ARBA" id="ARBA00000349"/>
    </source>
</evidence>
<keyword evidence="15" id="KW-0732">Signal</keyword>
<dbReference type="PROSITE" id="PS00079">
    <property type="entry name" value="MULTICOPPER_OXIDASE1"/>
    <property type="match status" value="1"/>
</dbReference>
<dbReference type="EMBL" id="JANAWD010000139">
    <property type="protein sequence ID" value="KAJ3485886.1"/>
    <property type="molecule type" value="Genomic_DNA"/>
</dbReference>
<evidence type="ECO:0000256" key="9">
    <source>
        <dbReference type="ARBA" id="ARBA00023002"/>
    </source>
</evidence>
<organism evidence="19 20">
    <name type="scientific">Meripilus lineatus</name>
    <dbReference type="NCBI Taxonomy" id="2056292"/>
    <lineage>
        <taxon>Eukaryota</taxon>
        <taxon>Fungi</taxon>
        <taxon>Dikarya</taxon>
        <taxon>Basidiomycota</taxon>
        <taxon>Agaricomycotina</taxon>
        <taxon>Agaricomycetes</taxon>
        <taxon>Polyporales</taxon>
        <taxon>Meripilaceae</taxon>
        <taxon>Meripilus</taxon>
    </lineage>
</organism>
<dbReference type="InterPro" id="IPR033138">
    <property type="entry name" value="Cu_oxidase_CS"/>
</dbReference>
<protein>
    <recommendedName>
        <fullName evidence="5">laccase</fullName>
        <ecNumber evidence="5">1.10.3.2</ecNumber>
    </recommendedName>
</protein>
<dbReference type="InterPro" id="IPR045087">
    <property type="entry name" value="Cu-oxidase_fam"/>
</dbReference>
<keyword evidence="12" id="KW-0325">Glycoprotein</keyword>
<evidence type="ECO:0000256" key="7">
    <source>
        <dbReference type="ARBA" id="ARBA00022723"/>
    </source>
</evidence>
<dbReference type="InterPro" id="IPR011707">
    <property type="entry name" value="Cu-oxidase-like_N"/>
</dbReference>
<dbReference type="FunFam" id="2.60.40.420:FF:000045">
    <property type="entry name" value="Laccase 2"/>
    <property type="match status" value="1"/>
</dbReference>
<reference evidence="19" key="1">
    <citation type="submission" date="2022-07" db="EMBL/GenBank/DDBJ databases">
        <title>Genome Sequence of Physisporinus lineatus.</title>
        <authorList>
            <person name="Buettner E."/>
        </authorList>
    </citation>
    <scope>NUCLEOTIDE SEQUENCE</scope>
    <source>
        <strain evidence="19">VT162</strain>
    </source>
</reference>
<dbReference type="FunFam" id="2.60.40.420:FF:000112">
    <property type="entry name" value="Laccase B"/>
    <property type="match status" value="1"/>
</dbReference>
<dbReference type="Proteomes" id="UP001212997">
    <property type="component" value="Unassembled WGS sequence"/>
</dbReference>
<feature type="region of interest" description="Disordered" evidence="14">
    <location>
        <begin position="308"/>
        <end position="337"/>
    </location>
</feature>
<proteinExistence type="inferred from homology"/>
<dbReference type="PANTHER" id="PTHR11709">
    <property type="entry name" value="MULTI-COPPER OXIDASE"/>
    <property type="match status" value="1"/>
</dbReference>
<keyword evidence="11" id="KW-1015">Disulfide bond</keyword>
<keyword evidence="9" id="KW-0560">Oxidoreductase</keyword>
<dbReference type="CDD" id="cd13882">
    <property type="entry name" value="CuRO_2_Tv-LCC_like"/>
    <property type="match status" value="1"/>
</dbReference>
<evidence type="ECO:0000256" key="4">
    <source>
        <dbReference type="ARBA" id="ARBA00010609"/>
    </source>
</evidence>
<comment type="cofactor">
    <cofactor evidence="2">
        <name>Cu cation</name>
        <dbReference type="ChEBI" id="CHEBI:23378"/>
    </cofactor>
</comment>
<comment type="similarity">
    <text evidence="4">Belongs to the multicopper oxidase family.</text>
</comment>
<dbReference type="AlphaFoldDB" id="A0AAD5V4U3"/>
<evidence type="ECO:0000259" key="17">
    <source>
        <dbReference type="Pfam" id="PF07731"/>
    </source>
</evidence>
<feature type="domain" description="Plastocyanin-like" evidence="16">
    <location>
        <begin position="163"/>
        <end position="304"/>
    </location>
</feature>
<dbReference type="GO" id="GO:0005507">
    <property type="term" value="F:copper ion binding"/>
    <property type="evidence" value="ECO:0007669"/>
    <property type="project" value="InterPro"/>
</dbReference>
<keyword evidence="7" id="KW-0479">Metal-binding</keyword>
<comment type="subcellular location">
    <subcellularLocation>
        <location evidence="3">Secreted</location>
    </subcellularLocation>
</comment>
<dbReference type="GO" id="GO:0005576">
    <property type="term" value="C:extracellular region"/>
    <property type="evidence" value="ECO:0007669"/>
    <property type="project" value="UniProtKB-SubCell"/>
</dbReference>
<keyword evidence="20" id="KW-1185">Reference proteome</keyword>
<evidence type="ECO:0000259" key="18">
    <source>
        <dbReference type="Pfam" id="PF07732"/>
    </source>
</evidence>
<evidence type="ECO:0000256" key="6">
    <source>
        <dbReference type="ARBA" id="ARBA00022525"/>
    </source>
</evidence>
<dbReference type="GO" id="GO:0052716">
    <property type="term" value="F:hydroquinone:oxygen oxidoreductase activity"/>
    <property type="evidence" value="ECO:0007669"/>
    <property type="project" value="UniProtKB-EC"/>
</dbReference>
<dbReference type="Pfam" id="PF07731">
    <property type="entry name" value="Cu-oxidase_2"/>
    <property type="match status" value="1"/>
</dbReference>
<dbReference type="InterPro" id="IPR011706">
    <property type="entry name" value="Cu-oxidase_C"/>
</dbReference>
<evidence type="ECO:0000256" key="2">
    <source>
        <dbReference type="ARBA" id="ARBA00001935"/>
    </source>
</evidence>
<keyword evidence="8" id="KW-0677">Repeat</keyword>
<evidence type="ECO:0000256" key="8">
    <source>
        <dbReference type="ARBA" id="ARBA00022737"/>
    </source>
</evidence>
<name>A0AAD5V4U3_9APHY</name>
<keyword evidence="6" id="KW-0964">Secreted</keyword>
<dbReference type="InterPro" id="IPR008972">
    <property type="entry name" value="Cupredoxin"/>
</dbReference>
<evidence type="ECO:0000256" key="3">
    <source>
        <dbReference type="ARBA" id="ARBA00004613"/>
    </source>
</evidence>
<keyword evidence="10" id="KW-0186">Copper</keyword>
<evidence type="ECO:0000256" key="13">
    <source>
        <dbReference type="ARBA" id="ARBA00023185"/>
    </source>
</evidence>
<evidence type="ECO:0000256" key="10">
    <source>
        <dbReference type="ARBA" id="ARBA00023008"/>
    </source>
</evidence>
<dbReference type="PANTHER" id="PTHR11709:SF511">
    <property type="entry name" value="LACCASE"/>
    <property type="match status" value="1"/>
</dbReference>
<sequence length="519" mass="55232">MSSFSALSAYVTLALALGASASIGPVTDLHVSNADVSPDGFSRAAVLAGGVFPGPLIVGNKGDNFQITVFDDLTDSDQLKTTTIHWHGFFQKGTNWADGPAFVNQCPIASGNSFLYDFTATDQAGTFWYHSHLSTQYCDGLRGPMVVYDPSDPNASLYDVDDETTVITLSDWYHTLARLGARFPTADATLINGLGRYSGGPTADLAVISVESGKRYRFRLVNMSCDPNYTFSIDGHDMTVIEVDGVNHDSVTVDSLQIFAGQRYSFVLTADQTVDNYWIRADPNIGTTGFSGGINSAILRYVGADAVEPTTEQTTSTSPLSEDDLHPTENPGAVGDPNVGGVDYALNLDFGFDGTSASFTVNGTTFTSPTVPVLLQILSGTTAASDLLPSGSVFELPSNSSIEISMPAGVAGGPHPFHLHGHVFDVVRTAGSDTYNYDNPVRRDVVSIGAAGDNSRLMTIPQTDNPGPWFLHCHIDWHLEAGFAIVFAEDLGDTISANAVNDAWSALCPTYDALSDSDL</sequence>
<evidence type="ECO:0000256" key="14">
    <source>
        <dbReference type="SAM" id="MobiDB-lite"/>
    </source>
</evidence>
<dbReference type="Gene3D" id="2.60.40.420">
    <property type="entry name" value="Cupredoxins - blue copper proteins"/>
    <property type="match status" value="3"/>
</dbReference>
<dbReference type="SUPFAM" id="SSF49503">
    <property type="entry name" value="Cupredoxins"/>
    <property type="match status" value="3"/>
</dbReference>
<comment type="catalytic activity">
    <reaction evidence="1">
        <text>4 hydroquinone + O2 = 4 benzosemiquinone + 2 H2O</text>
        <dbReference type="Rhea" id="RHEA:11276"/>
        <dbReference type="ChEBI" id="CHEBI:15377"/>
        <dbReference type="ChEBI" id="CHEBI:15379"/>
        <dbReference type="ChEBI" id="CHEBI:17594"/>
        <dbReference type="ChEBI" id="CHEBI:17977"/>
        <dbReference type="EC" id="1.10.3.2"/>
    </reaction>
</comment>
<evidence type="ECO:0000256" key="15">
    <source>
        <dbReference type="SAM" id="SignalP"/>
    </source>
</evidence>
<feature type="signal peptide" evidence="15">
    <location>
        <begin position="1"/>
        <end position="21"/>
    </location>
</feature>
<evidence type="ECO:0000313" key="19">
    <source>
        <dbReference type="EMBL" id="KAJ3485886.1"/>
    </source>
</evidence>
<evidence type="ECO:0000256" key="11">
    <source>
        <dbReference type="ARBA" id="ARBA00023157"/>
    </source>
</evidence>
<gene>
    <name evidence="19" type="ORF">NLI96_g4637</name>
</gene>
<comment type="caution">
    <text evidence="19">The sequence shown here is derived from an EMBL/GenBank/DDBJ whole genome shotgun (WGS) entry which is preliminary data.</text>
</comment>
<dbReference type="Pfam" id="PF00394">
    <property type="entry name" value="Cu-oxidase"/>
    <property type="match status" value="1"/>
</dbReference>
<dbReference type="GO" id="GO:0046274">
    <property type="term" value="P:lignin catabolic process"/>
    <property type="evidence" value="ECO:0007669"/>
    <property type="project" value="UniProtKB-KW"/>
</dbReference>
<dbReference type="FunFam" id="2.60.40.420:FF:000125">
    <property type="entry name" value="Laccase 2"/>
    <property type="match status" value="1"/>
</dbReference>
<dbReference type="Pfam" id="PF07732">
    <property type="entry name" value="Cu-oxidase_3"/>
    <property type="match status" value="1"/>
</dbReference>
<dbReference type="CDD" id="cd13856">
    <property type="entry name" value="CuRO_1_Tv-LCC_like"/>
    <property type="match status" value="1"/>
</dbReference>
<evidence type="ECO:0000256" key="12">
    <source>
        <dbReference type="ARBA" id="ARBA00023180"/>
    </source>
</evidence>
<accession>A0AAD5V4U3</accession>
<dbReference type="InterPro" id="IPR001117">
    <property type="entry name" value="Cu-oxidase_2nd"/>
</dbReference>
<feature type="domain" description="Plastocyanin-like" evidence="17">
    <location>
        <begin position="367"/>
        <end position="490"/>
    </location>
</feature>
<feature type="domain" description="Plastocyanin-like" evidence="18">
    <location>
        <begin position="31"/>
        <end position="151"/>
    </location>
</feature>
<dbReference type="EC" id="1.10.3.2" evidence="5"/>
<evidence type="ECO:0000256" key="5">
    <source>
        <dbReference type="ARBA" id="ARBA00012297"/>
    </source>
</evidence>
<keyword evidence="13" id="KW-0439">Lignin degradation</keyword>